<dbReference type="PANTHER" id="PTHR43335:SF4">
    <property type="entry name" value="ABC TRANSPORTER, ATP-BINDING PROTEIN"/>
    <property type="match status" value="1"/>
</dbReference>
<evidence type="ECO:0000259" key="5">
    <source>
        <dbReference type="PROSITE" id="PS50893"/>
    </source>
</evidence>
<comment type="similarity">
    <text evidence="1">Belongs to the ABC transporter superfamily.</text>
</comment>
<dbReference type="AlphaFoldDB" id="A0A9D2VIA9"/>
<dbReference type="SUPFAM" id="SSF52540">
    <property type="entry name" value="P-loop containing nucleoside triphosphate hydrolases"/>
    <property type="match status" value="1"/>
</dbReference>
<organism evidence="6 7">
    <name type="scientific">Rubneribacter badeniensis</name>
    <dbReference type="NCBI Taxonomy" id="2070688"/>
    <lineage>
        <taxon>Bacteria</taxon>
        <taxon>Bacillati</taxon>
        <taxon>Actinomycetota</taxon>
        <taxon>Coriobacteriia</taxon>
        <taxon>Eggerthellales</taxon>
        <taxon>Eggerthellaceae</taxon>
        <taxon>Rubneribacter</taxon>
    </lineage>
</organism>
<comment type="caution">
    <text evidence="6">The sequence shown here is derived from an EMBL/GenBank/DDBJ whole genome shotgun (WGS) entry which is preliminary data.</text>
</comment>
<dbReference type="EMBL" id="DYZL01000007">
    <property type="protein sequence ID" value="HJH42218.1"/>
    <property type="molecule type" value="Genomic_DNA"/>
</dbReference>
<evidence type="ECO:0000256" key="1">
    <source>
        <dbReference type="ARBA" id="ARBA00005417"/>
    </source>
</evidence>
<dbReference type="SMART" id="SM00382">
    <property type="entry name" value="AAA"/>
    <property type="match status" value="1"/>
</dbReference>
<dbReference type="InterPro" id="IPR003593">
    <property type="entry name" value="AAA+_ATPase"/>
</dbReference>
<accession>A0A9D2VIA9</accession>
<evidence type="ECO:0000256" key="2">
    <source>
        <dbReference type="ARBA" id="ARBA00022448"/>
    </source>
</evidence>
<evidence type="ECO:0000256" key="3">
    <source>
        <dbReference type="ARBA" id="ARBA00022741"/>
    </source>
</evidence>
<dbReference type="Pfam" id="PF00005">
    <property type="entry name" value="ABC_tran"/>
    <property type="match status" value="1"/>
</dbReference>
<reference evidence="6" key="1">
    <citation type="journal article" date="2021" name="PeerJ">
        <title>Extensive microbial diversity within the chicken gut microbiome revealed by metagenomics and culture.</title>
        <authorList>
            <person name="Gilroy R."/>
            <person name="Ravi A."/>
            <person name="Getino M."/>
            <person name="Pursley I."/>
            <person name="Horton D.L."/>
            <person name="Alikhan N.F."/>
            <person name="Baker D."/>
            <person name="Gharbi K."/>
            <person name="Hall N."/>
            <person name="Watson M."/>
            <person name="Adriaenssens E.M."/>
            <person name="Foster-Nyarko E."/>
            <person name="Jarju S."/>
            <person name="Secka A."/>
            <person name="Antonio M."/>
            <person name="Oren A."/>
            <person name="Chaudhuri R.R."/>
            <person name="La Ragione R."/>
            <person name="Hildebrand F."/>
            <person name="Pallen M.J."/>
        </authorList>
    </citation>
    <scope>NUCLEOTIDE SEQUENCE</scope>
    <source>
        <strain evidence="6">USAMLcec12-2067</strain>
    </source>
</reference>
<dbReference type="PROSITE" id="PS00211">
    <property type="entry name" value="ABC_TRANSPORTER_1"/>
    <property type="match status" value="1"/>
</dbReference>
<reference evidence="6" key="2">
    <citation type="submission" date="2021-09" db="EMBL/GenBank/DDBJ databases">
        <authorList>
            <person name="Gilroy R."/>
        </authorList>
    </citation>
    <scope>NUCLEOTIDE SEQUENCE</scope>
    <source>
        <strain evidence="6">USAMLcec12-2067</strain>
    </source>
</reference>
<dbReference type="RefSeq" id="WP_191443309.1">
    <property type="nucleotide sequence ID" value="NZ_DBEYRC010000084.1"/>
</dbReference>
<dbReference type="PANTHER" id="PTHR43335">
    <property type="entry name" value="ABC TRANSPORTER, ATP-BINDING PROTEIN"/>
    <property type="match status" value="1"/>
</dbReference>
<dbReference type="GO" id="GO:0016887">
    <property type="term" value="F:ATP hydrolysis activity"/>
    <property type="evidence" value="ECO:0007669"/>
    <property type="project" value="InterPro"/>
</dbReference>
<sequence>MDAIATAGLTRIFGAKRAVDDLTLTVRQGDIYGFVGRNGSGKSTVMKMICGLVPQTAGTVRIFGEQFAPGTTSRRIGAVIEDPGFYPGFTGLDNVRCRALSLGLPDEKAASARALEQVGLAEVARKKAKAYSLGMKQRLGLAMALVGSPDILMLDEPFNGLDPQVVREVRSLIVRLAETRGVTVFISSHVLDQLERMVTRYGVIREGRLVREVTAAEVEAECADYLNVRCADTELALSVLQTAFPQAVFSVMPDNALHVSGGVVPQEAGRALAQKGIVVEELYVHERDIEEYFVALMGGEAESAAAPTRRKAAKGGGRRA</sequence>
<feature type="domain" description="ABC transporter" evidence="5">
    <location>
        <begin position="4"/>
        <end position="231"/>
    </location>
</feature>
<dbReference type="GO" id="GO:0005524">
    <property type="term" value="F:ATP binding"/>
    <property type="evidence" value="ECO:0007669"/>
    <property type="project" value="UniProtKB-KW"/>
</dbReference>
<evidence type="ECO:0000313" key="7">
    <source>
        <dbReference type="Proteomes" id="UP000789325"/>
    </source>
</evidence>
<protein>
    <submittedName>
        <fullName evidence="6">ATP-binding cassette domain-containing protein</fullName>
    </submittedName>
</protein>
<keyword evidence="4 6" id="KW-0067">ATP-binding</keyword>
<proteinExistence type="inferred from homology"/>
<evidence type="ECO:0000313" key="6">
    <source>
        <dbReference type="EMBL" id="HJH42218.1"/>
    </source>
</evidence>
<dbReference type="InterPro" id="IPR027417">
    <property type="entry name" value="P-loop_NTPase"/>
</dbReference>
<keyword evidence="3" id="KW-0547">Nucleotide-binding</keyword>
<dbReference type="Proteomes" id="UP000789325">
    <property type="component" value="Unassembled WGS sequence"/>
</dbReference>
<dbReference type="InterPro" id="IPR017871">
    <property type="entry name" value="ABC_transporter-like_CS"/>
</dbReference>
<keyword evidence="2" id="KW-0813">Transport</keyword>
<evidence type="ECO:0000256" key="4">
    <source>
        <dbReference type="ARBA" id="ARBA00022840"/>
    </source>
</evidence>
<name>A0A9D2VIA9_9ACTN</name>
<dbReference type="PROSITE" id="PS50893">
    <property type="entry name" value="ABC_TRANSPORTER_2"/>
    <property type="match status" value="1"/>
</dbReference>
<dbReference type="Gene3D" id="3.40.50.300">
    <property type="entry name" value="P-loop containing nucleotide triphosphate hydrolases"/>
    <property type="match status" value="1"/>
</dbReference>
<dbReference type="InterPro" id="IPR003439">
    <property type="entry name" value="ABC_transporter-like_ATP-bd"/>
</dbReference>
<gene>
    <name evidence="6" type="ORF">K8V16_00285</name>
</gene>